<feature type="region of interest" description="Disordered" evidence="1">
    <location>
        <begin position="72"/>
        <end position="109"/>
    </location>
</feature>
<protein>
    <recommendedName>
        <fullName evidence="6">GGDEF domain-containing protein</fullName>
    </recommendedName>
</protein>
<dbReference type="Gene3D" id="3.30.70.270">
    <property type="match status" value="1"/>
</dbReference>
<dbReference type="Pfam" id="PF00563">
    <property type="entry name" value="EAL"/>
    <property type="match status" value="1"/>
</dbReference>
<evidence type="ECO:0000256" key="1">
    <source>
        <dbReference type="SAM" id="MobiDB-lite"/>
    </source>
</evidence>
<dbReference type="InterPro" id="IPR000160">
    <property type="entry name" value="GGDEF_dom"/>
</dbReference>
<sequence length="478" mass="52695">MQAVIETPARAQAFAQLELALYQARASGKRLVVAVIHLDWFYRINETKGMAYGNEMIRAVAERLAAGGQRAASAYPEQGAQSTVESANRREKEASRPGSGGEAALEADSKHAKSHLSRGAIRGAEMLACQIGENDFLLAQELDRSQPDGGLAVEAMKYAVESACELEGMESRLTASVGASIYPNDGRTSEQLLSRAETALSRAKAQGWGKICFYSLEDTERLNRWVAIEASMRTALYERQFSLSCQPIYRISDGKLRGFEALLRWNHPEFGNIAPSEFLPVAEQNGWIVPIGEWVLREACQMLSSMQIYGLEQLIVTVNVSPLQLKDPAFPSMVANVLNDTGLSPACLELEIKEDKQNPCEQPLEVLTQLRAQGVRLVIDEFGTGSFSLASLKQLPINGLKISPAFTQHIDMPSAERHIVEMVIALAHKLGLEITASGVEYIEQYRLLQEWGCDYVQGFMLGKPMKPDELDLSSLRQS</sequence>
<dbReference type="SMART" id="SM00267">
    <property type="entry name" value="GGDEF"/>
    <property type="match status" value="1"/>
</dbReference>
<comment type="caution">
    <text evidence="4">The sequence shown here is derived from an EMBL/GenBank/DDBJ whole genome shotgun (WGS) entry which is preliminary data.</text>
</comment>
<dbReference type="Pfam" id="PF00990">
    <property type="entry name" value="GGDEF"/>
    <property type="match status" value="2"/>
</dbReference>
<dbReference type="InterPro" id="IPR043128">
    <property type="entry name" value="Rev_trsase/Diguanyl_cyclase"/>
</dbReference>
<dbReference type="CDD" id="cd01948">
    <property type="entry name" value="EAL"/>
    <property type="match status" value="1"/>
</dbReference>
<feature type="domain" description="EAL" evidence="2">
    <location>
        <begin position="225"/>
        <end position="478"/>
    </location>
</feature>
<dbReference type="InterPro" id="IPR050706">
    <property type="entry name" value="Cyclic-di-GMP_PDE-like"/>
</dbReference>
<evidence type="ECO:0000313" key="5">
    <source>
        <dbReference type="Proteomes" id="UP000600247"/>
    </source>
</evidence>
<proteinExistence type="predicted"/>
<dbReference type="InterPro" id="IPR035919">
    <property type="entry name" value="EAL_sf"/>
</dbReference>
<evidence type="ECO:0000313" key="4">
    <source>
        <dbReference type="EMBL" id="GGG66147.1"/>
    </source>
</evidence>
<name>A0A917H3V3_9BACL</name>
<accession>A0A917H3V3</accession>
<reference evidence="4 5" key="1">
    <citation type="journal article" date="2014" name="Int. J. Syst. Evol. Microbiol.">
        <title>Complete genome sequence of Corynebacterium casei LMG S-19264T (=DSM 44701T), isolated from a smear-ripened cheese.</title>
        <authorList>
            <consortium name="US DOE Joint Genome Institute (JGI-PGF)"/>
            <person name="Walter F."/>
            <person name="Albersmeier A."/>
            <person name="Kalinowski J."/>
            <person name="Ruckert C."/>
        </authorList>
    </citation>
    <scope>NUCLEOTIDE SEQUENCE [LARGE SCALE GENOMIC DNA]</scope>
    <source>
        <strain evidence="4 5">CGMCC 1.15286</strain>
    </source>
</reference>
<evidence type="ECO:0008006" key="6">
    <source>
        <dbReference type="Google" id="ProtNLM"/>
    </source>
</evidence>
<dbReference type="Proteomes" id="UP000600247">
    <property type="component" value="Unassembled WGS sequence"/>
</dbReference>
<organism evidence="4 5">
    <name type="scientific">Paenibacillus radicis</name>
    <name type="common">ex Gao et al. 2016</name>
    <dbReference type="NCBI Taxonomy" id="1737354"/>
    <lineage>
        <taxon>Bacteria</taxon>
        <taxon>Bacillati</taxon>
        <taxon>Bacillota</taxon>
        <taxon>Bacilli</taxon>
        <taxon>Bacillales</taxon>
        <taxon>Paenibacillaceae</taxon>
        <taxon>Paenibacillus</taxon>
    </lineage>
</organism>
<dbReference type="InterPro" id="IPR029787">
    <property type="entry name" value="Nucleotide_cyclase"/>
</dbReference>
<dbReference type="CDD" id="cd01949">
    <property type="entry name" value="GGDEF"/>
    <property type="match status" value="1"/>
</dbReference>
<dbReference type="PANTHER" id="PTHR33121:SF79">
    <property type="entry name" value="CYCLIC DI-GMP PHOSPHODIESTERASE PDED-RELATED"/>
    <property type="match status" value="1"/>
</dbReference>
<dbReference type="SMART" id="SM00052">
    <property type="entry name" value="EAL"/>
    <property type="match status" value="1"/>
</dbReference>
<evidence type="ECO:0000259" key="2">
    <source>
        <dbReference type="PROSITE" id="PS50883"/>
    </source>
</evidence>
<dbReference type="Gene3D" id="3.20.20.450">
    <property type="entry name" value="EAL domain"/>
    <property type="match status" value="1"/>
</dbReference>
<keyword evidence="5" id="KW-1185">Reference proteome</keyword>
<dbReference type="PROSITE" id="PS50887">
    <property type="entry name" value="GGDEF"/>
    <property type="match status" value="1"/>
</dbReference>
<dbReference type="GO" id="GO:0071111">
    <property type="term" value="F:cyclic-guanylate-specific phosphodiesterase activity"/>
    <property type="evidence" value="ECO:0007669"/>
    <property type="project" value="InterPro"/>
</dbReference>
<dbReference type="PANTHER" id="PTHR33121">
    <property type="entry name" value="CYCLIC DI-GMP PHOSPHODIESTERASE PDEF"/>
    <property type="match status" value="1"/>
</dbReference>
<feature type="domain" description="GGDEF" evidence="3">
    <location>
        <begin position="29"/>
        <end position="216"/>
    </location>
</feature>
<gene>
    <name evidence="4" type="ORF">GCM10010918_20680</name>
</gene>
<evidence type="ECO:0000259" key="3">
    <source>
        <dbReference type="PROSITE" id="PS50887"/>
    </source>
</evidence>
<dbReference type="SUPFAM" id="SSF141868">
    <property type="entry name" value="EAL domain-like"/>
    <property type="match status" value="1"/>
</dbReference>
<dbReference type="PROSITE" id="PS50883">
    <property type="entry name" value="EAL"/>
    <property type="match status" value="1"/>
</dbReference>
<dbReference type="AlphaFoldDB" id="A0A917H3V3"/>
<dbReference type="EMBL" id="BMHY01000003">
    <property type="protein sequence ID" value="GGG66147.1"/>
    <property type="molecule type" value="Genomic_DNA"/>
</dbReference>
<dbReference type="InterPro" id="IPR001633">
    <property type="entry name" value="EAL_dom"/>
</dbReference>
<dbReference type="SUPFAM" id="SSF55073">
    <property type="entry name" value="Nucleotide cyclase"/>
    <property type="match status" value="2"/>
</dbReference>